<reference evidence="2 3" key="1">
    <citation type="submission" date="2019-03" db="EMBL/GenBank/DDBJ databases">
        <title>Deep-cultivation of Planctomycetes and their phenomic and genomic characterization uncovers novel biology.</title>
        <authorList>
            <person name="Wiegand S."/>
            <person name="Jogler M."/>
            <person name="Boedeker C."/>
            <person name="Pinto D."/>
            <person name="Vollmers J."/>
            <person name="Rivas-Marin E."/>
            <person name="Kohn T."/>
            <person name="Peeters S.H."/>
            <person name="Heuer A."/>
            <person name="Rast P."/>
            <person name="Oberbeckmann S."/>
            <person name="Bunk B."/>
            <person name="Jeske O."/>
            <person name="Meyerdierks A."/>
            <person name="Storesund J.E."/>
            <person name="Kallscheuer N."/>
            <person name="Luecker S."/>
            <person name="Lage O.M."/>
            <person name="Pohl T."/>
            <person name="Merkel B.J."/>
            <person name="Hornburger P."/>
            <person name="Mueller R.-W."/>
            <person name="Bruemmer F."/>
            <person name="Labrenz M."/>
            <person name="Spormann A.M."/>
            <person name="Op den Camp H."/>
            <person name="Overmann J."/>
            <person name="Amann R."/>
            <person name="Jetten M.S.M."/>
            <person name="Mascher T."/>
            <person name="Medema M.H."/>
            <person name="Devos D.P."/>
            <person name="Kaster A.-K."/>
            <person name="Ovreas L."/>
            <person name="Rohde M."/>
            <person name="Galperin M.Y."/>
            <person name="Jogler C."/>
        </authorList>
    </citation>
    <scope>NUCLEOTIDE SEQUENCE [LARGE SCALE GENOMIC DNA]</scope>
    <source>
        <strain evidence="2 3">Enr13</strain>
    </source>
</reference>
<evidence type="ECO:0000313" key="2">
    <source>
        <dbReference type="EMBL" id="QDV44899.1"/>
    </source>
</evidence>
<gene>
    <name evidence="2" type="ORF">Enr13x_47700</name>
</gene>
<name>A0A518HVN2_9BACT</name>
<keyword evidence="1" id="KW-1133">Transmembrane helix</keyword>
<dbReference type="RefSeq" id="WP_145389158.1">
    <property type="nucleotide sequence ID" value="NZ_CP037423.1"/>
</dbReference>
<dbReference type="PROSITE" id="PS51257">
    <property type="entry name" value="PROKAR_LIPOPROTEIN"/>
    <property type="match status" value="1"/>
</dbReference>
<sequence length="161" mass="17454">MTSIYRYEFRYRSLFQIWSGVVLIALAIACFLAIQLHLVFLVLSLLLFAGAIAVWIGIARNDVAWLELNQDAIAWSSTGIGAGGDAIPYSHIASLNLRNLSDSQSLLIERHDGSVVACSDLYFGDGMEILAALASARPELQLMLNDTAYDSEPSVATEAAS</sequence>
<evidence type="ECO:0008006" key="4">
    <source>
        <dbReference type="Google" id="ProtNLM"/>
    </source>
</evidence>
<protein>
    <recommendedName>
        <fullName evidence="4">PH domain-containing protein</fullName>
    </recommendedName>
</protein>
<keyword evidence="1" id="KW-0812">Transmembrane</keyword>
<dbReference type="AlphaFoldDB" id="A0A518HVN2"/>
<evidence type="ECO:0000256" key="1">
    <source>
        <dbReference type="SAM" id="Phobius"/>
    </source>
</evidence>
<organism evidence="2 3">
    <name type="scientific">Stieleria neptunia</name>
    <dbReference type="NCBI Taxonomy" id="2527979"/>
    <lineage>
        <taxon>Bacteria</taxon>
        <taxon>Pseudomonadati</taxon>
        <taxon>Planctomycetota</taxon>
        <taxon>Planctomycetia</taxon>
        <taxon>Pirellulales</taxon>
        <taxon>Pirellulaceae</taxon>
        <taxon>Stieleria</taxon>
    </lineage>
</organism>
<proteinExistence type="predicted"/>
<dbReference type="Proteomes" id="UP000319004">
    <property type="component" value="Chromosome"/>
</dbReference>
<feature type="transmembrane region" description="Helical" evidence="1">
    <location>
        <begin position="12"/>
        <end position="34"/>
    </location>
</feature>
<accession>A0A518HVN2</accession>
<evidence type="ECO:0000313" key="3">
    <source>
        <dbReference type="Proteomes" id="UP000319004"/>
    </source>
</evidence>
<feature type="transmembrane region" description="Helical" evidence="1">
    <location>
        <begin position="40"/>
        <end position="58"/>
    </location>
</feature>
<keyword evidence="1" id="KW-0472">Membrane</keyword>
<dbReference type="EMBL" id="CP037423">
    <property type="protein sequence ID" value="QDV44899.1"/>
    <property type="molecule type" value="Genomic_DNA"/>
</dbReference>
<keyword evidence="3" id="KW-1185">Reference proteome</keyword>
<dbReference type="KEGG" id="snep:Enr13x_47700"/>